<dbReference type="AlphaFoldDB" id="A0A5B7EVW6"/>
<keyword evidence="2" id="KW-1185">Reference proteome</keyword>
<evidence type="ECO:0000313" key="2">
    <source>
        <dbReference type="Proteomes" id="UP000324222"/>
    </source>
</evidence>
<dbReference type="Proteomes" id="UP000324222">
    <property type="component" value="Unassembled WGS sequence"/>
</dbReference>
<proteinExistence type="predicted"/>
<name>A0A5B7EVW6_PORTR</name>
<gene>
    <name evidence="1" type="ORF">E2C01_030497</name>
</gene>
<organism evidence="1 2">
    <name type="scientific">Portunus trituberculatus</name>
    <name type="common">Swimming crab</name>
    <name type="synonym">Neptunus trituberculatus</name>
    <dbReference type="NCBI Taxonomy" id="210409"/>
    <lineage>
        <taxon>Eukaryota</taxon>
        <taxon>Metazoa</taxon>
        <taxon>Ecdysozoa</taxon>
        <taxon>Arthropoda</taxon>
        <taxon>Crustacea</taxon>
        <taxon>Multicrustacea</taxon>
        <taxon>Malacostraca</taxon>
        <taxon>Eumalacostraca</taxon>
        <taxon>Eucarida</taxon>
        <taxon>Decapoda</taxon>
        <taxon>Pleocyemata</taxon>
        <taxon>Brachyura</taxon>
        <taxon>Eubrachyura</taxon>
        <taxon>Portunoidea</taxon>
        <taxon>Portunidae</taxon>
        <taxon>Portuninae</taxon>
        <taxon>Portunus</taxon>
    </lineage>
</organism>
<evidence type="ECO:0000313" key="1">
    <source>
        <dbReference type="EMBL" id="MPC37023.1"/>
    </source>
</evidence>
<dbReference type="EMBL" id="VSRR010003664">
    <property type="protein sequence ID" value="MPC37023.1"/>
    <property type="molecule type" value="Genomic_DNA"/>
</dbReference>
<comment type="caution">
    <text evidence="1">The sequence shown here is derived from an EMBL/GenBank/DDBJ whole genome shotgun (WGS) entry which is preliminary data.</text>
</comment>
<reference evidence="1 2" key="1">
    <citation type="submission" date="2019-05" db="EMBL/GenBank/DDBJ databases">
        <title>Another draft genome of Portunus trituberculatus and its Hox gene families provides insights of decapod evolution.</title>
        <authorList>
            <person name="Jeong J.-H."/>
            <person name="Song I."/>
            <person name="Kim S."/>
            <person name="Choi T."/>
            <person name="Kim D."/>
            <person name="Ryu S."/>
            <person name="Kim W."/>
        </authorList>
    </citation>
    <scope>NUCLEOTIDE SEQUENCE [LARGE SCALE GENOMIC DNA]</scope>
    <source>
        <tissue evidence="1">Muscle</tissue>
    </source>
</reference>
<accession>A0A5B7EVW6</accession>
<sequence>MMGQSTPSTTVPQVRLCFTVEVTLVEAATAFRALSSSHDDEGSAGEVLPSAGLRAVCLSRHSMPPTLPRRGRVPGWMSERTRGCVEADPSCSNARASRLRPPSPCHSLKLNPEIGNGRCRMTTVAPSHWPPLKHLLLS</sequence>
<protein>
    <submittedName>
        <fullName evidence="1">Uncharacterized protein</fullName>
    </submittedName>
</protein>